<keyword evidence="1" id="KW-0812">Transmembrane</keyword>
<keyword evidence="1" id="KW-1133">Transmembrane helix</keyword>
<dbReference type="Proteomes" id="UP001596337">
    <property type="component" value="Unassembled WGS sequence"/>
</dbReference>
<gene>
    <name evidence="2" type="ORF">ACFQGD_00495</name>
</gene>
<feature type="transmembrane region" description="Helical" evidence="1">
    <location>
        <begin position="45"/>
        <end position="62"/>
    </location>
</feature>
<sequence>MITWSRSAHASRAVRAARGSVLAVSSAVLTVCAHTAAGGHLPDPVTTIALTGLLGWLATTISDHIRGTVGILATLSLAQLLLHSTLTVAGGHHYAAPVFDPVVMTASHALATVVIALLLSHTERGLLLVGASLRRLLPVVFTPVPPPHGTPSAVLFPPVPDDYIRVLLRRVCHRRGPPAPS</sequence>
<dbReference type="RefSeq" id="WP_345392042.1">
    <property type="nucleotide sequence ID" value="NZ_BAABLA010000007.1"/>
</dbReference>
<reference evidence="3" key="1">
    <citation type="journal article" date="2019" name="Int. J. Syst. Evol. Microbiol.">
        <title>The Global Catalogue of Microorganisms (GCM) 10K type strain sequencing project: providing services to taxonomists for standard genome sequencing and annotation.</title>
        <authorList>
            <consortium name="The Broad Institute Genomics Platform"/>
            <consortium name="The Broad Institute Genome Sequencing Center for Infectious Disease"/>
            <person name="Wu L."/>
            <person name="Ma J."/>
        </authorList>
    </citation>
    <scope>NUCLEOTIDE SEQUENCE [LARGE SCALE GENOMIC DNA]</scope>
    <source>
        <strain evidence="3">KCTC 32255</strain>
    </source>
</reference>
<evidence type="ECO:0000313" key="2">
    <source>
        <dbReference type="EMBL" id="MFC6865618.1"/>
    </source>
</evidence>
<evidence type="ECO:0000256" key="1">
    <source>
        <dbReference type="SAM" id="Phobius"/>
    </source>
</evidence>
<comment type="caution">
    <text evidence="2">The sequence shown here is derived from an EMBL/GenBank/DDBJ whole genome shotgun (WGS) entry which is preliminary data.</text>
</comment>
<evidence type="ECO:0008006" key="4">
    <source>
        <dbReference type="Google" id="ProtNLM"/>
    </source>
</evidence>
<name>A0ABW2BS44_9PSEU</name>
<dbReference type="EMBL" id="JBHSXX010000001">
    <property type="protein sequence ID" value="MFC6865618.1"/>
    <property type="molecule type" value="Genomic_DNA"/>
</dbReference>
<proteinExistence type="predicted"/>
<keyword evidence="1" id="KW-0472">Membrane</keyword>
<evidence type="ECO:0000313" key="3">
    <source>
        <dbReference type="Proteomes" id="UP001596337"/>
    </source>
</evidence>
<feature type="transmembrane region" description="Helical" evidence="1">
    <location>
        <begin position="69"/>
        <end position="89"/>
    </location>
</feature>
<accession>A0ABW2BS44</accession>
<feature type="transmembrane region" description="Helical" evidence="1">
    <location>
        <begin position="101"/>
        <end position="119"/>
    </location>
</feature>
<keyword evidence="3" id="KW-1185">Reference proteome</keyword>
<protein>
    <recommendedName>
        <fullName evidence="4">MFS transporter</fullName>
    </recommendedName>
</protein>
<organism evidence="2 3">
    <name type="scientific">Haloechinothrix salitolerans</name>
    <dbReference type="NCBI Taxonomy" id="926830"/>
    <lineage>
        <taxon>Bacteria</taxon>
        <taxon>Bacillati</taxon>
        <taxon>Actinomycetota</taxon>
        <taxon>Actinomycetes</taxon>
        <taxon>Pseudonocardiales</taxon>
        <taxon>Pseudonocardiaceae</taxon>
        <taxon>Haloechinothrix</taxon>
    </lineage>
</organism>